<comment type="caution">
    <text evidence="2">The sequence shown here is derived from an EMBL/GenBank/DDBJ whole genome shotgun (WGS) entry which is preliminary data.</text>
</comment>
<evidence type="ECO:0000256" key="1">
    <source>
        <dbReference type="SAM" id="MobiDB-lite"/>
    </source>
</evidence>
<dbReference type="EMBL" id="PDTI01000054">
    <property type="protein sequence ID" value="PIE62240.1"/>
    <property type="molecule type" value="Genomic_DNA"/>
</dbReference>
<protein>
    <submittedName>
        <fullName evidence="2">Uncharacterized protein</fullName>
    </submittedName>
</protein>
<accession>A0A2G6MQI5</accession>
<proteinExistence type="predicted"/>
<feature type="region of interest" description="Disordered" evidence="1">
    <location>
        <begin position="18"/>
        <end position="92"/>
    </location>
</feature>
<name>A0A2G6MQI5_9BACT</name>
<gene>
    <name evidence="2" type="ORF">CSA25_06050</name>
</gene>
<feature type="compositionally biased region" description="Basic residues" evidence="1">
    <location>
        <begin position="33"/>
        <end position="44"/>
    </location>
</feature>
<evidence type="ECO:0000313" key="3">
    <source>
        <dbReference type="Proteomes" id="UP000231203"/>
    </source>
</evidence>
<organism evidence="2 3">
    <name type="scientific">Desulfobacter postgatei</name>
    <dbReference type="NCBI Taxonomy" id="2293"/>
    <lineage>
        <taxon>Bacteria</taxon>
        <taxon>Pseudomonadati</taxon>
        <taxon>Thermodesulfobacteriota</taxon>
        <taxon>Desulfobacteria</taxon>
        <taxon>Desulfobacterales</taxon>
        <taxon>Desulfobacteraceae</taxon>
        <taxon>Desulfobacter</taxon>
    </lineage>
</organism>
<reference evidence="2 3" key="1">
    <citation type="submission" date="2017-10" db="EMBL/GenBank/DDBJ databases">
        <title>Novel microbial diversity and functional potential in the marine mammal oral microbiome.</title>
        <authorList>
            <person name="Dudek N.K."/>
            <person name="Sun C.L."/>
            <person name="Burstein D."/>
            <person name="Kantor R.S."/>
            <person name="Aliaga Goltsman D.S."/>
            <person name="Bik E.M."/>
            <person name="Thomas B.C."/>
            <person name="Banfield J.F."/>
            <person name="Relman D.A."/>
        </authorList>
    </citation>
    <scope>NUCLEOTIDE SEQUENCE [LARGE SCALE GENOMIC DNA]</scope>
    <source>
        <strain evidence="2">DOLJORAL78_47_202</strain>
    </source>
</reference>
<dbReference type="AlphaFoldDB" id="A0A2G6MQI5"/>
<sequence length="92" mass="10561">MNAENTILPITNKIIETGDRSGDFSVYQPNVSNRKKDRRKRPYDRRKSVRDGVIVSLSFKKDRRKNPDRRSLVSGRSVPPDDSRGSTHHIIA</sequence>
<evidence type="ECO:0000313" key="2">
    <source>
        <dbReference type="EMBL" id="PIE62240.1"/>
    </source>
</evidence>
<dbReference type="Proteomes" id="UP000231203">
    <property type="component" value="Unassembled WGS sequence"/>
</dbReference>